<evidence type="ECO:0000313" key="2">
    <source>
        <dbReference type="Proteomes" id="UP000036277"/>
    </source>
</evidence>
<protein>
    <submittedName>
        <fullName evidence="1">Addiction module toxin RelE</fullName>
    </submittedName>
</protein>
<proteinExistence type="predicted"/>
<dbReference type="InterPro" id="IPR035093">
    <property type="entry name" value="RelE/ParE_toxin_dom_sf"/>
</dbReference>
<dbReference type="STRING" id="880157.AB204_03675"/>
<dbReference type="Pfam" id="PF15781">
    <property type="entry name" value="ParE-like_toxin"/>
    <property type="match status" value="1"/>
</dbReference>
<accession>A0A0J5FW73</accession>
<organism evidence="1 2">
    <name type="scientific">Xenorhabdus khoisanae</name>
    <dbReference type="NCBI Taxonomy" id="880157"/>
    <lineage>
        <taxon>Bacteria</taxon>
        <taxon>Pseudomonadati</taxon>
        <taxon>Pseudomonadota</taxon>
        <taxon>Gammaproteobacteria</taxon>
        <taxon>Enterobacterales</taxon>
        <taxon>Morganellaceae</taxon>
        <taxon>Xenorhabdus</taxon>
    </lineage>
</organism>
<gene>
    <name evidence="1" type="ORF">AB204_03675</name>
</gene>
<sequence>MSEEQKNDIEVYETRRFSKALDKLPEQTLYLVENEIEKIIDNPRIGEKKKGDLDFLMVHKFSLNNQLMLIGYHWKENKLELYLLDIGTHENFYQEQKRHRKTDLRLIK</sequence>
<comment type="caution">
    <text evidence="1">The sequence shown here is derived from an EMBL/GenBank/DDBJ whole genome shotgun (WGS) entry which is preliminary data.</text>
</comment>
<dbReference type="OrthoDB" id="5296677at2"/>
<evidence type="ECO:0000313" key="1">
    <source>
        <dbReference type="EMBL" id="KMJ46458.1"/>
    </source>
</evidence>
<reference evidence="1 2" key="1">
    <citation type="submission" date="2015-06" db="EMBL/GenBank/DDBJ databases">
        <title>Draft Whole-Genome Sequence of the Entomopathogenic Bacterium Xenorhabdus khoisanae.</title>
        <authorList>
            <person name="Naidoo S."/>
            <person name="Featherston J."/>
            <person name="Gray V.M."/>
        </authorList>
    </citation>
    <scope>NUCLEOTIDE SEQUENCE [LARGE SCALE GENOMIC DNA]</scope>
    <source>
        <strain evidence="1 2">MCB</strain>
    </source>
</reference>
<dbReference type="Gene3D" id="3.30.2310.20">
    <property type="entry name" value="RelE-like"/>
    <property type="match status" value="1"/>
</dbReference>
<dbReference type="SUPFAM" id="SSF143011">
    <property type="entry name" value="RelE-like"/>
    <property type="match status" value="1"/>
</dbReference>
<dbReference type="InterPro" id="IPR031552">
    <property type="entry name" value="ParE-like_toxin"/>
</dbReference>
<name>A0A0J5FW73_9GAMM</name>
<dbReference type="AlphaFoldDB" id="A0A0J5FW73"/>
<keyword evidence="2" id="KW-1185">Reference proteome</keyword>
<dbReference type="PATRIC" id="fig|880157.4.peg.762"/>
<dbReference type="RefSeq" id="WP_047962027.1">
    <property type="nucleotide sequence ID" value="NZ_CAWMBG010000020.1"/>
</dbReference>
<dbReference type="Proteomes" id="UP000036277">
    <property type="component" value="Unassembled WGS sequence"/>
</dbReference>
<dbReference type="EMBL" id="LFCV01000020">
    <property type="protein sequence ID" value="KMJ46458.1"/>
    <property type="molecule type" value="Genomic_DNA"/>
</dbReference>